<comment type="caution">
    <text evidence="4">The sequence shown here is derived from an EMBL/GenBank/DDBJ whole genome shotgun (WGS) entry which is preliminary data.</text>
</comment>
<proteinExistence type="predicted"/>
<reference evidence="4 5" key="1">
    <citation type="journal article" date="2021" name="Comput. Struct. Biotechnol. J.">
        <title>De novo genome assembly of the potent medicinal plant Rehmannia glutinosa using nanopore technology.</title>
        <authorList>
            <person name="Ma L."/>
            <person name="Dong C."/>
            <person name="Song C."/>
            <person name="Wang X."/>
            <person name="Zheng X."/>
            <person name="Niu Y."/>
            <person name="Chen S."/>
            <person name="Feng W."/>
        </authorList>
    </citation>
    <scope>NUCLEOTIDE SEQUENCE [LARGE SCALE GENOMIC DNA]</scope>
    <source>
        <strain evidence="4">DH-2019</strain>
    </source>
</reference>
<feature type="region of interest" description="Disordered" evidence="2">
    <location>
        <begin position="1"/>
        <end position="59"/>
    </location>
</feature>
<gene>
    <name evidence="4" type="ORF">DH2020_001973</name>
</gene>
<dbReference type="EMBL" id="JABTTQ020000002">
    <property type="protein sequence ID" value="KAK6162132.1"/>
    <property type="molecule type" value="Genomic_DNA"/>
</dbReference>
<name>A0ABR0XSE4_REHGL</name>
<evidence type="ECO:0000313" key="4">
    <source>
        <dbReference type="EMBL" id="KAK6162132.1"/>
    </source>
</evidence>
<evidence type="ECO:0000313" key="5">
    <source>
        <dbReference type="Proteomes" id="UP001318860"/>
    </source>
</evidence>
<feature type="compositionally biased region" description="Gly residues" evidence="2">
    <location>
        <begin position="31"/>
        <end position="45"/>
    </location>
</feature>
<feature type="domain" description="SWIM-type" evidence="3">
    <location>
        <begin position="677"/>
        <end position="711"/>
    </location>
</feature>
<keyword evidence="1" id="KW-0479">Metal-binding</keyword>
<protein>
    <recommendedName>
        <fullName evidence="3">SWIM-type domain-containing protein</fullName>
    </recommendedName>
</protein>
<evidence type="ECO:0000256" key="2">
    <source>
        <dbReference type="SAM" id="MobiDB-lite"/>
    </source>
</evidence>
<dbReference type="Proteomes" id="UP001318860">
    <property type="component" value="Unassembled WGS sequence"/>
</dbReference>
<dbReference type="InterPro" id="IPR007527">
    <property type="entry name" value="Znf_SWIM"/>
</dbReference>
<keyword evidence="1" id="KW-0863">Zinc-finger</keyword>
<dbReference type="PROSITE" id="PS50966">
    <property type="entry name" value="ZF_SWIM"/>
    <property type="match status" value="1"/>
</dbReference>
<dbReference type="PANTHER" id="PTHR33977">
    <property type="entry name" value="ZINC ION BINDING PROTEIN"/>
    <property type="match status" value="1"/>
</dbReference>
<keyword evidence="5" id="KW-1185">Reference proteome</keyword>
<feature type="compositionally biased region" description="Basic and acidic residues" evidence="2">
    <location>
        <begin position="17"/>
        <end position="30"/>
    </location>
</feature>
<accession>A0ABR0XSE4</accession>
<evidence type="ECO:0000259" key="3">
    <source>
        <dbReference type="PROSITE" id="PS50966"/>
    </source>
</evidence>
<sequence>MRIEDLENHPMFWNDMEDPRNHNDIRKQSEHGGGQEYGWQQGHGGGHNDHKVGSNVGNEVGRKVDSNVRIDMAKKVRKHVGREVGTKIEWKEGRMKGHEAKMARMEDILSLPVQDPPYAEFSAAHINWVKVEGGRQGGDDIALIPFSRVDDFVKGESSNAECPASFRVESRRKRPEGSVKKPRVDGYLEYTLYWCSYGPEDYRDIEPHIGENSSIKPASGKGSRPGRRHMMRGCLCHFTVKRLYTRPQLALIIYNQRNHVDKTGGPCHGILDQEAVGTRAMYAPRISDELRQKVMSMLHVGISLDTIVQHHMEEVQRHGGPHSRDDFLTRNDVRNMERLIRNSSHELHSDDMGSVKIWVQRHNKHVFRFQENSGSENLILGIQTDWQLQQMIRYGHSGSIAFHSAYGSKKLKHSLCSLLAFDPSQNAIPVAWIISSSSPGQNIHKWMPSLVERIRGKDTRWRPNAIIVDDPFLEASVIREAFHCRVLLCLWHVRRGWLKGLLKYCNNFDVQREMFKHLGNILYCTRNGSSTAEAVEDFMQIFIDQSAFIQYFKCKWLPKIELWVNCVRTLPVAGQELCASIESYHLRLKSRVLSLLPENSYQRVDLLIHTLTTQFHSFYWFEQYIVETGYFENLRDRFSLINPWYQAMHIPDIDVLIDEENLQFAKVVSQADSSVAYTIFNPGSEFAVCDCSWSVVGNICKHVIKVAIFCRSRQIARPLLSAQVYRQTLVNLLQNLPDDPLVLEHAISHVTRLQQDIKKLEDLSNRGLLQPLSSGTSTMMADNIQRFPRIN</sequence>
<keyword evidence="1" id="KW-0862">Zinc</keyword>
<evidence type="ECO:0000256" key="1">
    <source>
        <dbReference type="PROSITE-ProRule" id="PRU00325"/>
    </source>
</evidence>
<dbReference type="PANTHER" id="PTHR33977:SF4">
    <property type="entry name" value="SWIM-TYPE DOMAIN-CONTAINING PROTEIN"/>
    <property type="match status" value="1"/>
</dbReference>
<organism evidence="4 5">
    <name type="scientific">Rehmannia glutinosa</name>
    <name type="common">Chinese foxglove</name>
    <dbReference type="NCBI Taxonomy" id="99300"/>
    <lineage>
        <taxon>Eukaryota</taxon>
        <taxon>Viridiplantae</taxon>
        <taxon>Streptophyta</taxon>
        <taxon>Embryophyta</taxon>
        <taxon>Tracheophyta</taxon>
        <taxon>Spermatophyta</taxon>
        <taxon>Magnoliopsida</taxon>
        <taxon>eudicotyledons</taxon>
        <taxon>Gunneridae</taxon>
        <taxon>Pentapetalae</taxon>
        <taxon>asterids</taxon>
        <taxon>lamiids</taxon>
        <taxon>Lamiales</taxon>
        <taxon>Orobanchaceae</taxon>
        <taxon>Rehmannieae</taxon>
        <taxon>Rehmannia</taxon>
    </lineage>
</organism>